<name>A0A6J5P443_9CAUD</name>
<dbReference type="InterPro" id="IPR029044">
    <property type="entry name" value="Nucleotide-diphossugar_trans"/>
</dbReference>
<dbReference type="EMBL" id="LR796766">
    <property type="protein sequence ID" value="CAB4164746.1"/>
    <property type="molecule type" value="Genomic_DNA"/>
</dbReference>
<accession>A0A6J5P443</accession>
<sequence length="239" mass="27184">MSDLKVWLTIPTGKPRGYLQDIIKDSQIPLDQIVIVHTIESEPIEGVRNVWDLDPHNIQRWWNKGIDIARANGGDYIAVLNDDLLLKDNPINTIAQAMRDNDAILGYPHPHSGNGLTRTAGYCWVLDLKSGLRTDETLRWYYGDDDMLLQAVAMGKVINVPADVKHLNGVVQTSNNKYLITLAKIDQVYFKEKWSKRFMRDNKNGIMKQTLLNQLLVKYGLHGGWVPPDWDHGSQDANK</sequence>
<dbReference type="SUPFAM" id="SSF53448">
    <property type="entry name" value="Nucleotide-diphospho-sugar transferases"/>
    <property type="match status" value="1"/>
</dbReference>
<protein>
    <submittedName>
        <fullName evidence="1">Uncharacterized protein</fullName>
    </submittedName>
</protein>
<evidence type="ECO:0000313" key="1">
    <source>
        <dbReference type="EMBL" id="CAB4164746.1"/>
    </source>
</evidence>
<reference evidence="1" key="1">
    <citation type="submission" date="2020-04" db="EMBL/GenBank/DDBJ databases">
        <authorList>
            <person name="Chiriac C."/>
            <person name="Salcher M."/>
            <person name="Ghai R."/>
            <person name="Kavagutti S V."/>
        </authorList>
    </citation>
    <scope>NUCLEOTIDE SEQUENCE</scope>
</reference>
<gene>
    <name evidence="1" type="ORF">UFOVP828_100</name>
</gene>
<dbReference type="Gene3D" id="3.90.550.10">
    <property type="entry name" value="Spore Coat Polysaccharide Biosynthesis Protein SpsA, Chain A"/>
    <property type="match status" value="1"/>
</dbReference>
<proteinExistence type="predicted"/>
<organism evidence="1">
    <name type="scientific">uncultured Caudovirales phage</name>
    <dbReference type="NCBI Taxonomy" id="2100421"/>
    <lineage>
        <taxon>Viruses</taxon>
        <taxon>Duplodnaviria</taxon>
        <taxon>Heunggongvirae</taxon>
        <taxon>Uroviricota</taxon>
        <taxon>Caudoviricetes</taxon>
        <taxon>Peduoviridae</taxon>
        <taxon>Maltschvirus</taxon>
        <taxon>Maltschvirus maltsch</taxon>
    </lineage>
</organism>